<evidence type="ECO:0000313" key="2">
    <source>
        <dbReference type="Proteomes" id="UP000664859"/>
    </source>
</evidence>
<name>A0A835Z455_9STRA</name>
<proteinExistence type="predicted"/>
<reference evidence="1" key="1">
    <citation type="submission" date="2021-02" db="EMBL/GenBank/DDBJ databases">
        <title>First Annotated Genome of the Yellow-green Alga Tribonema minus.</title>
        <authorList>
            <person name="Mahan K.M."/>
        </authorList>
    </citation>
    <scope>NUCLEOTIDE SEQUENCE</scope>
    <source>
        <strain evidence="1">UTEX B ZZ1240</strain>
    </source>
</reference>
<protein>
    <submittedName>
        <fullName evidence="1">Uncharacterized protein</fullName>
    </submittedName>
</protein>
<dbReference type="AlphaFoldDB" id="A0A835Z455"/>
<sequence length="341" mass="36796">MVTIDSDKSARAHGVCAMFFGLFTKRQTLCCLCNKTTNAAVKCSRPNCSEYVHPWCASTLLQGRVNLSITCNTVFREIYCELHGNGRFNCTPEDTVKAVCDAARNVEGLYAADALEKNLYESVVSYLSPRSSKQFLSARDCFATIEDTIATTFGFAYDTSSYVHTILKDYIKAADNATRGFDDSPGTLAHSSVPVSLISAPVEPDDYVLSPLPRDDSPFFIDTIKQPVVLNQLVEDGAPEEFPSPFTPLAPDAFSSPVAPDAFALSPLSPAAPLAPLAPAPPYVFVKPEMEECFPKTSLNPSAHGITATTVADLDVLIRSGTLEPEVAEAMKSLLDVLAFA</sequence>
<comment type="caution">
    <text evidence="1">The sequence shown here is derived from an EMBL/GenBank/DDBJ whole genome shotgun (WGS) entry which is preliminary data.</text>
</comment>
<dbReference type="Proteomes" id="UP000664859">
    <property type="component" value="Unassembled WGS sequence"/>
</dbReference>
<organism evidence="1 2">
    <name type="scientific">Tribonema minus</name>
    <dbReference type="NCBI Taxonomy" id="303371"/>
    <lineage>
        <taxon>Eukaryota</taxon>
        <taxon>Sar</taxon>
        <taxon>Stramenopiles</taxon>
        <taxon>Ochrophyta</taxon>
        <taxon>PX clade</taxon>
        <taxon>Xanthophyceae</taxon>
        <taxon>Tribonematales</taxon>
        <taxon>Tribonemataceae</taxon>
        <taxon>Tribonema</taxon>
    </lineage>
</organism>
<keyword evidence="2" id="KW-1185">Reference proteome</keyword>
<dbReference type="EMBL" id="JAFCMP010000112">
    <property type="protein sequence ID" value="KAG5186481.1"/>
    <property type="molecule type" value="Genomic_DNA"/>
</dbReference>
<accession>A0A835Z455</accession>
<gene>
    <name evidence="1" type="ORF">JKP88DRAFT_272709</name>
</gene>
<evidence type="ECO:0000313" key="1">
    <source>
        <dbReference type="EMBL" id="KAG5186481.1"/>
    </source>
</evidence>